<keyword evidence="4" id="KW-1185">Reference proteome</keyword>
<dbReference type="EMBL" id="KN825571">
    <property type="protein sequence ID" value="KIK84894.1"/>
    <property type="molecule type" value="Genomic_DNA"/>
</dbReference>
<dbReference type="AlphaFoldDB" id="A0A0D0DPZ6"/>
<sequence length="123" mass="13134">MLGYKNPSTNHLLLSNPPPAIRLLIMRAFLTLLVAITSLSTYTHVGVYATCASCPNSIGGARLNEACRASANAITRCRYTKKPGSFIYCYYDQNGALDSSRSTTGCKGTTPTTSNCPTSKKCG</sequence>
<reference evidence="3 4" key="1">
    <citation type="submission" date="2014-04" db="EMBL/GenBank/DDBJ databases">
        <authorList>
            <consortium name="DOE Joint Genome Institute"/>
            <person name="Kuo A."/>
            <person name="Kohler A."/>
            <person name="Jargeat P."/>
            <person name="Nagy L.G."/>
            <person name="Floudas D."/>
            <person name="Copeland A."/>
            <person name="Barry K.W."/>
            <person name="Cichocki N."/>
            <person name="Veneault-Fourrey C."/>
            <person name="LaButti K."/>
            <person name="Lindquist E.A."/>
            <person name="Lipzen A."/>
            <person name="Lundell T."/>
            <person name="Morin E."/>
            <person name="Murat C."/>
            <person name="Sun H."/>
            <person name="Tunlid A."/>
            <person name="Henrissat B."/>
            <person name="Grigoriev I.V."/>
            <person name="Hibbett D.S."/>
            <person name="Martin F."/>
            <person name="Nordberg H.P."/>
            <person name="Cantor M.N."/>
            <person name="Hua S.X."/>
        </authorList>
    </citation>
    <scope>NUCLEOTIDE SEQUENCE [LARGE SCALE GENOMIC DNA]</scope>
    <source>
        <strain evidence="3 4">Ve08.2h10</strain>
    </source>
</reference>
<keyword evidence="2" id="KW-0812">Transmembrane</keyword>
<feature type="transmembrane region" description="Helical" evidence="2">
    <location>
        <begin position="20"/>
        <end position="39"/>
    </location>
</feature>
<feature type="region of interest" description="Disordered" evidence="1">
    <location>
        <begin position="99"/>
        <end position="123"/>
    </location>
</feature>
<evidence type="ECO:0000313" key="3">
    <source>
        <dbReference type="EMBL" id="KIK84894.1"/>
    </source>
</evidence>
<gene>
    <name evidence="3" type="ORF">PAXRUDRAFT_831979</name>
</gene>
<evidence type="ECO:0000256" key="2">
    <source>
        <dbReference type="SAM" id="Phobius"/>
    </source>
</evidence>
<name>A0A0D0DPZ6_9AGAM</name>
<proteinExistence type="predicted"/>
<protein>
    <submittedName>
        <fullName evidence="3">Unplaced genomic scaffold scaffold_749, whole genome shotgun sequence</fullName>
    </submittedName>
</protein>
<organism evidence="3 4">
    <name type="scientific">Paxillus rubicundulus Ve08.2h10</name>
    <dbReference type="NCBI Taxonomy" id="930991"/>
    <lineage>
        <taxon>Eukaryota</taxon>
        <taxon>Fungi</taxon>
        <taxon>Dikarya</taxon>
        <taxon>Basidiomycota</taxon>
        <taxon>Agaricomycotina</taxon>
        <taxon>Agaricomycetes</taxon>
        <taxon>Agaricomycetidae</taxon>
        <taxon>Boletales</taxon>
        <taxon>Paxilineae</taxon>
        <taxon>Paxillaceae</taxon>
        <taxon>Paxillus</taxon>
    </lineage>
</organism>
<reference evidence="4" key="2">
    <citation type="submission" date="2015-01" db="EMBL/GenBank/DDBJ databases">
        <title>Evolutionary Origins and Diversification of the Mycorrhizal Mutualists.</title>
        <authorList>
            <consortium name="DOE Joint Genome Institute"/>
            <consortium name="Mycorrhizal Genomics Consortium"/>
            <person name="Kohler A."/>
            <person name="Kuo A."/>
            <person name="Nagy L.G."/>
            <person name="Floudas D."/>
            <person name="Copeland A."/>
            <person name="Barry K.W."/>
            <person name="Cichocki N."/>
            <person name="Veneault-Fourrey C."/>
            <person name="LaButti K."/>
            <person name="Lindquist E.A."/>
            <person name="Lipzen A."/>
            <person name="Lundell T."/>
            <person name="Morin E."/>
            <person name="Murat C."/>
            <person name="Riley R."/>
            <person name="Ohm R."/>
            <person name="Sun H."/>
            <person name="Tunlid A."/>
            <person name="Henrissat B."/>
            <person name="Grigoriev I.V."/>
            <person name="Hibbett D.S."/>
            <person name="Martin F."/>
        </authorList>
    </citation>
    <scope>NUCLEOTIDE SEQUENCE [LARGE SCALE GENOMIC DNA]</scope>
    <source>
        <strain evidence="4">Ve08.2h10</strain>
    </source>
</reference>
<dbReference type="HOGENOM" id="CLU_150821_0_0_1"/>
<dbReference type="InParanoid" id="A0A0D0DPZ6"/>
<accession>A0A0D0DPZ6</accession>
<dbReference type="Proteomes" id="UP000054538">
    <property type="component" value="Unassembled WGS sequence"/>
</dbReference>
<evidence type="ECO:0000313" key="4">
    <source>
        <dbReference type="Proteomes" id="UP000054538"/>
    </source>
</evidence>
<evidence type="ECO:0000256" key="1">
    <source>
        <dbReference type="SAM" id="MobiDB-lite"/>
    </source>
</evidence>
<feature type="compositionally biased region" description="Low complexity" evidence="1">
    <location>
        <begin position="103"/>
        <end position="113"/>
    </location>
</feature>
<feature type="compositionally biased region" description="Polar residues" evidence="1">
    <location>
        <begin position="114"/>
        <end position="123"/>
    </location>
</feature>
<keyword evidence="2" id="KW-0472">Membrane</keyword>
<keyword evidence="2" id="KW-1133">Transmembrane helix</keyword>